<dbReference type="AlphaFoldDB" id="A0A7W9A5L9"/>
<evidence type="ECO:0000256" key="2">
    <source>
        <dbReference type="ARBA" id="ARBA00022723"/>
    </source>
</evidence>
<protein>
    <recommendedName>
        <fullName evidence="4">CENP-V/GFA domain-containing protein</fullName>
    </recommendedName>
</protein>
<dbReference type="InterPro" id="IPR052355">
    <property type="entry name" value="CENP-V-like"/>
</dbReference>
<dbReference type="InterPro" id="IPR006913">
    <property type="entry name" value="CENP-V/GFA"/>
</dbReference>
<dbReference type="PANTHER" id="PTHR28620">
    <property type="entry name" value="CENTROMERE PROTEIN V"/>
    <property type="match status" value="1"/>
</dbReference>
<dbReference type="Gene3D" id="2.170.150.70">
    <property type="match status" value="1"/>
</dbReference>
<dbReference type="Pfam" id="PF04828">
    <property type="entry name" value="GFA"/>
    <property type="match status" value="1"/>
</dbReference>
<keyword evidence="2" id="KW-0479">Metal-binding</keyword>
<dbReference type="GO" id="GO:0046872">
    <property type="term" value="F:metal ion binding"/>
    <property type="evidence" value="ECO:0007669"/>
    <property type="project" value="UniProtKB-KW"/>
</dbReference>
<keyword evidence="6" id="KW-1185">Reference proteome</keyword>
<proteinExistence type="inferred from homology"/>
<sequence>MTAPQLKGSCHCGAQRFTAPAPDSVTDCTCTTCTKRGTQAAYYAPGVVDLELTPGTLTAYEWGDRMMTFYHCATCGCAVHSEAPAWTTDAGEARPVRVVLNARLFEGLDLAAVPVRHVDGRNEW</sequence>
<evidence type="ECO:0000259" key="4">
    <source>
        <dbReference type="PROSITE" id="PS51891"/>
    </source>
</evidence>
<dbReference type="SUPFAM" id="SSF51316">
    <property type="entry name" value="Mss4-like"/>
    <property type="match status" value="1"/>
</dbReference>
<evidence type="ECO:0000256" key="3">
    <source>
        <dbReference type="ARBA" id="ARBA00022833"/>
    </source>
</evidence>
<feature type="domain" description="CENP-V/GFA" evidence="4">
    <location>
        <begin position="6"/>
        <end position="124"/>
    </location>
</feature>
<comment type="caution">
    <text evidence="5">The sequence shown here is derived from an EMBL/GenBank/DDBJ whole genome shotgun (WGS) entry which is preliminary data.</text>
</comment>
<reference evidence="5 6" key="1">
    <citation type="submission" date="2020-08" db="EMBL/GenBank/DDBJ databases">
        <title>Genomic Encyclopedia of Type Strains, Phase IV (KMG-IV): sequencing the most valuable type-strain genomes for metagenomic binning, comparative biology and taxonomic classification.</title>
        <authorList>
            <person name="Goeker M."/>
        </authorList>
    </citation>
    <scope>NUCLEOTIDE SEQUENCE [LARGE SCALE GENOMIC DNA]</scope>
    <source>
        <strain evidence="5 6">DSM 24448</strain>
    </source>
</reference>
<dbReference type="Proteomes" id="UP000548978">
    <property type="component" value="Unassembled WGS sequence"/>
</dbReference>
<evidence type="ECO:0000313" key="5">
    <source>
        <dbReference type="EMBL" id="MBB5661773.1"/>
    </source>
</evidence>
<dbReference type="PROSITE" id="PS51891">
    <property type="entry name" value="CENP_V_GFA"/>
    <property type="match status" value="1"/>
</dbReference>
<gene>
    <name evidence="5" type="ORF">FHS65_002543</name>
</gene>
<dbReference type="RefSeq" id="WP_164461799.1">
    <property type="nucleotide sequence ID" value="NZ_JACIJB010000015.1"/>
</dbReference>
<evidence type="ECO:0000313" key="6">
    <source>
        <dbReference type="Proteomes" id="UP000548978"/>
    </source>
</evidence>
<keyword evidence="3" id="KW-0862">Zinc</keyword>
<name>A0A7W9A5L9_9CAUL</name>
<dbReference type="PANTHER" id="PTHR28620:SF1">
    <property type="entry name" value="CENP-V_GFA DOMAIN-CONTAINING PROTEIN"/>
    <property type="match status" value="1"/>
</dbReference>
<comment type="similarity">
    <text evidence="1">Belongs to the Gfa family.</text>
</comment>
<dbReference type="InterPro" id="IPR011057">
    <property type="entry name" value="Mss4-like_sf"/>
</dbReference>
<dbReference type="EMBL" id="JACIJB010000015">
    <property type="protein sequence ID" value="MBB5661773.1"/>
    <property type="molecule type" value="Genomic_DNA"/>
</dbReference>
<organism evidence="5 6">
    <name type="scientific">Brevundimonas halotolerans</name>
    <dbReference type="NCBI Taxonomy" id="69670"/>
    <lineage>
        <taxon>Bacteria</taxon>
        <taxon>Pseudomonadati</taxon>
        <taxon>Pseudomonadota</taxon>
        <taxon>Alphaproteobacteria</taxon>
        <taxon>Caulobacterales</taxon>
        <taxon>Caulobacteraceae</taxon>
        <taxon>Brevundimonas</taxon>
    </lineage>
</organism>
<dbReference type="GO" id="GO:0016846">
    <property type="term" value="F:carbon-sulfur lyase activity"/>
    <property type="evidence" value="ECO:0007669"/>
    <property type="project" value="InterPro"/>
</dbReference>
<accession>A0A7W9A5L9</accession>
<evidence type="ECO:0000256" key="1">
    <source>
        <dbReference type="ARBA" id="ARBA00005495"/>
    </source>
</evidence>